<accession>F4XRE0</accession>
<name>F4XRE0_9CYAN</name>
<proteinExistence type="predicted"/>
<evidence type="ECO:0000313" key="1">
    <source>
        <dbReference type="EMBL" id="EGJ32843.1"/>
    </source>
</evidence>
<reference evidence="2" key="1">
    <citation type="journal article" date="2011" name="Proc. Natl. Acad. Sci. U.S.A.">
        <title>Genomic insights into the physiology and ecology of the marine filamentous cyanobacterium Lyngbya majuscula.</title>
        <authorList>
            <person name="Jones A.C."/>
            <person name="Monroe E.A."/>
            <person name="Podell S."/>
            <person name="Hess W.R."/>
            <person name="Klages S."/>
            <person name="Esquenazi E."/>
            <person name="Niessen S."/>
            <person name="Hoover H."/>
            <person name="Rothmann M."/>
            <person name="Lasken R.S."/>
            <person name="Yates J.R.III."/>
            <person name="Reinhardt R."/>
            <person name="Kube M."/>
            <person name="Burkart M.D."/>
            <person name="Allen E.E."/>
            <person name="Dorrestein P.C."/>
            <person name="Gerwick W.H."/>
            <person name="Gerwick L."/>
        </authorList>
    </citation>
    <scope>NUCLEOTIDE SEQUENCE [LARGE SCALE GENOMIC DNA]</scope>
    <source>
        <strain evidence="2">3L</strain>
    </source>
</reference>
<organism evidence="1 2">
    <name type="scientific">Moorena producens 3L</name>
    <dbReference type="NCBI Taxonomy" id="489825"/>
    <lineage>
        <taxon>Bacteria</taxon>
        <taxon>Bacillati</taxon>
        <taxon>Cyanobacteriota</taxon>
        <taxon>Cyanophyceae</taxon>
        <taxon>Coleofasciculales</taxon>
        <taxon>Coleofasciculaceae</taxon>
        <taxon>Moorena</taxon>
    </lineage>
</organism>
<dbReference type="EMBL" id="GL890896">
    <property type="protein sequence ID" value="EGJ32843.1"/>
    <property type="molecule type" value="Genomic_DNA"/>
</dbReference>
<keyword evidence="2" id="KW-1185">Reference proteome</keyword>
<dbReference type="Proteomes" id="UP000003959">
    <property type="component" value="Unassembled WGS sequence"/>
</dbReference>
<sequence length="118" mass="13624">MVRALGLHLADGIHVGGCHLFHRFELRLQAVYAVRLNRDERSIGREGRRHRSVTQRVSAARMHTEKRAFLARGLQRNQRRPGLLARALFKPRGLGLHRGGLYQLLNGKRSLEELFQLR</sequence>
<gene>
    <name evidence="1" type="ORF">LYNGBM3L_75550</name>
</gene>
<protein>
    <submittedName>
        <fullName evidence="1">Uncharacterized protein</fullName>
    </submittedName>
</protein>
<dbReference type="HOGENOM" id="CLU_2070462_0_0_3"/>
<evidence type="ECO:0000313" key="2">
    <source>
        <dbReference type="Proteomes" id="UP000003959"/>
    </source>
</evidence>
<dbReference type="AlphaFoldDB" id="F4XRE0"/>